<evidence type="ECO:0000313" key="7">
    <source>
        <dbReference type="EMBL" id="RAS63076.1"/>
    </source>
</evidence>
<dbReference type="NCBIfam" id="TIGR03560">
    <property type="entry name" value="F420_Rv1855c"/>
    <property type="match status" value="1"/>
</dbReference>
<proteinExistence type="predicted"/>
<dbReference type="SUPFAM" id="SSF51679">
    <property type="entry name" value="Bacterial luciferase-like"/>
    <property type="match status" value="1"/>
</dbReference>
<sequence length="356" mass="38723">MRDIVRTTELFVVEPRIFTEPQQEASYDDLLRAARTAEDAGYGAFFRSDHYLKMGSVDGLPGPTDPWITFAGLARDTSTIRLGTLMTAATFRYPGPLAISVAQVDQMSGGRVEFGIGAGWYEAEHIAYGIPFPTLGARFERYEEQLAIITGLWETPVDGTFSFEGKHYNLTDAPALSKPAQDRIPVVIGGMGARRTPALAASYATEFNLRSWASTPPSSSTPVSTPRAPKSAATPARCPSSRRTASAEPRPRLSTASARGASRPASSASTCRCWTCPTSTTSSRSLPTWLRSCPDIPYISKAHISYPIYRTSDMGYVPVTLAQASARRTSSGIGMAYRPNRRRYPMYRSCSAGSSR</sequence>
<dbReference type="Proteomes" id="UP000248714">
    <property type="component" value="Unassembled WGS sequence"/>
</dbReference>
<reference evidence="7 8" key="1">
    <citation type="submission" date="2018-06" db="EMBL/GenBank/DDBJ databases">
        <title>Genomic Encyclopedia of Type Strains, Phase IV (KMG-IV): sequencing the most valuable type-strain genomes for metagenomic binning, comparative biology and taxonomic classification.</title>
        <authorList>
            <person name="Goeker M."/>
        </authorList>
    </citation>
    <scope>NUCLEOTIDE SEQUENCE [LARGE SCALE GENOMIC DNA]</scope>
    <source>
        <strain evidence="7 8">DSM 45479</strain>
    </source>
</reference>
<dbReference type="PANTHER" id="PTHR42847:SF4">
    <property type="entry name" value="ALKANESULFONATE MONOOXYGENASE-RELATED"/>
    <property type="match status" value="1"/>
</dbReference>
<evidence type="ECO:0000256" key="5">
    <source>
        <dbReference type="SAM" id="MobiDB-lite"/>
    </source>
</evidence>
<dbReference type="EMBL" id="QLTT01000007">
    <property type="protein sequence ID" value="RAS63076.1"/>
    <property type="molecule type" value="Genomic_DNA"/>
</dbReference>
<evidence type="ECO:0000256" key="1">
    <source>
        <dbReference type="ARBA" id="ARBA00022630"/>
    </source>
</evidence>
<accession>A0ABX9E2S7</accession>
<feature type="compositionally biased region" description="Low complexity" evidence="5">
    <location>
        <begin position="214"/>
        <end position="226"/>
    </location>
</feature>
<comment type="caution">
    <text evidence="7">The sequence shown here is derived from an EMBL/GenBank/DDBJ whole genome shotgun (WGS) entry which is preliminary data.</text>
</comment>
<gene>
    <name evidence="7" type="ORF">C8D87_107225</name>
</gene>
<keyword evidence="8" id="KW-1185">Reference proteome</keyword>
<dbReference type="Pfam" id="PF00296">
    <property type="entry name" value="Bac_luciferase"/>
    <property type="match status" value="1"/>
</dbReference>
<dbReference type="InterPro" id="IPR050172">
    <property type="entry name" value="SsuD_RutA_monooxygenase"/>
</dbReference>
<keyword evidence="3" id="KW-0560">Oxidoreductase</keyword>
<evidence type="ECO:0000256" key="3">
    <source>
        <dbReference type="ARBA" id="ARBA00023002"/>
    </source>
</evidence>
<keyword evidence="4" id="KW-0503">Monooxygenase</keyword>
<name>A0ABX9E2S7_9PSEU</name>
<keyword evidence="2" id="KW-0288">FMN</keyword>
<organism evidence="7 8">
    <name type="scientific">Lentzea atacamensis</name>
    <dbReference type="NCBI Taxonomy" id="531938"/>
    <lineage>
        <taxon>Bacteria</taxon>
        <taxon>Bacillati</taxon>
        <taxon>Actinomycetota</taxon>
        <taxon>Actinomycetes</taxon>
        <taxon>Pseudonocardiales</taxon>
        <taxon>Pseudonocardiaceae</taxon>
        <taxon>Lentzea</taxon>
    </lineage>
</organism>
<feature type="region of interest" description="Disordered" evidence="5">
    <location>
        <begin position="213"/>
        <end position="272"/>
    </location>
</feature>
<dbReference type="InterPro" id="IPR036661">
    <property type="entry name" value="Luciferase-like_sf"/>
</dbReference>
<evidence type="ECO:0000259" key="6">
    <source>
        <dbReference type="Pfam" id="PF00296"/>
    </source>
</evidence>
<protein>
    <submittedName>
        <fullName evidence="7">F420-dependent oxidoreductase-like protein</fullName>
    </submittedName>
</protein>
<dbReference type="InterPro" id="IPR011251">
    <property type="entry name" value="Luciferase-like_dom"/>
</dbReference>
<feature type="compositionally biased region" description="Low complexity" evidence="5">
    <location>
        <begin position="254"/>
        <end position="272"/>
    </location>
</feature>
<evidence type="ECO:0000256" key="4">
    <source>
        <dbReference type="ARBA" id="ARBA00023033"/>
    </source>
</evidence>
<dbReference type="InterPro" id="IPR019952">
    <property type="entry name" value="F420_OxRdatse_Rv1855c_pred"/>
</dbReference>
<feature type="domain" description="Luciferase-like" evidence="6">
    <location>
        <begin position="15"/>
        <end position="205"/>
    </location>
</feature>
<dbReference type="PANTHER" id="PTHR42847">
    <property type="entry name" value="ALKANESULFONATE MONOOXYGENASE"/>
    <property type="match status" value="1"/>
</dbReference>
<keyword evidence="1" id="KW-0285">Flavoprotein</keyword>
<evidence type="ECO:0000256" key="2">
    <source>
        <dbReference type="ARBA" id="ARBA00022643"/>
    </source>
</evidence>
<dbReference type="Gene3D" id="3.20.20.30">
    <property type="entry name" value="Luciferase-like domain"/>
    <property type="match status" value="1"/>
</dbReference>
<evidence type="ECO:0000313" key="8">
    <source>
        <dbReference type="Proteomes" id="UP000248714"/>
    </source>
</evidence>